<feature type="domain" description="Carboxylesterase type B" evidence="3">
    <location>
        <begin position="466"/>
        <end position="974"/>
    </location>
</feature>
<evidence type="ECO:0000256" key="2">
    <source>
        <dbReference type="ARBA" id="ARBA00022801"/>
    </source>
</evidence>
<evidence type="ECO:0000256" key="1">
    <source>
        <dbReference type="ARBA" id="ARBA00005964"/>
    </source>
</evidence>
<dbReference type="EMBL" id="JAROKS010000026">
    <property type="protein sequence ID" value="KAK1785140.1"/>
    <property type="molecule type" value="Genomic_DNA"/>
</dbReference>
<dbReference type="GO" id="GO:0016787">
    <property type="term" value="F:hydrolase activity"/>
    <property type="evidence" value="ECO:0007669"/>
    <property type="project" value="UniProtKB-KW"/>
</dbReference>
<name>A0AAD8YPS7_9TELE</name>
<dbReference type="InterPro" id="IPR029058">
    <property type="entry name" value="AB_hydrolase_fold"/>
</dbReference>
<dbReference type="SUPFAM" id="SSF53474">
    <property type="entry name" value="alpha/beta-Hydrolases"/>
    <property type="match status" value="1"/>
</dbReference>
<dbReference type="PANTHER" id="PTHR11559">
    <property type="entry name" value="CARBOXYLESTERASE"/>
    <property type="match status" value="1"/>
</dbReference>
<keyword evidence="2" id="KW-0378">Hydrolase</keyword>
<proteinExistence type="inferred from homology"/>
<accession>A0AAD8YPS7</accession>
<organism evidence="4 5">
    <name type="scientific">Electrophorus voltai</name>
    <dbReference type="NCBI Taxonomy" id="2609070"/>
    <lineage>
        <taxon>Eukaryota</taxon>
        <taxon>Metazoa</taxon>
        <taxon>Chordata</taxon>
        <taxon>Craniata</taxon>
        <taxon>Vertebrata</taxon>
        <taxon>Euteleostomi</taxon>
        <taxon>Actinopterygii</taxon>
        <taxon>Neopterygii</taxon>
        <taxon>Teleostei</taxon>
        <taxon>Ostariophysi</taxon>
        <taxon>Gymnotiformes</taxon>
        <taxon>Gymnotoidei</taxon>
        <taxon>Gymnotidae</taxon>
        <taxon>Electrophorus</taxon>
    </lineage>
</organism>
<dbReference type="Pfam" id="PF00135">
    <property type="entry name" value="COesterase"/>
    <property type="match status" value="1"/>
</dbReference>
<evidence type="ECO:0000313" key="4">
    <source>
        <dbReference type="EMBL" id="KAK1785140.1"/>
    </source>
</evidence>
<dbReference type="Pfam" id="PF08610">
    <property type="entry name" value="Pex16"/>
    <property type="match status" value="1"/>
</dbReference>
<gene>
    <name evidence="4" type="ORF">P4O66_018554</name>
</gene>
<sequence>MPTQVYFLVMVVWQAKEAISIPANQKPLHYSTETMSRVYLERLANLYERYQEYITRNPSAASQLEAAVRTLSYLIAGRFADSHELSELVYSASNLLVLLNDGILRKGLSRTLPVSLSQQRLLTWLSVLEYVEVFTEMGANKLWGEAGRWLVIGLIQIANQVLSTYIYSHRAILRIFLLFWYKSGIQTSPPITPLDRDSQLYKRDQDGQVVEEDITFIGQRSGRVMRPLGSSKDVFAAYSPMGHSSKREAKEAPGGGATLKSHPSWTAGDYCGISVYLSTASALYPASTSYVASLGQFGRRSWKPWLISGLLEVTSYSLLNDSMKGLNRRERAEMRRRAFLLLYYLLRSPFYDTYSEAKILFLLRFLADYIPGLGLIAPSQDFLVFDLRLEMNEDAFEVPERNEYRYLVQEEEEDEVQYVRRHYVSPFLVLSRRCIFFITCGVLALIALAGYLAYVAQTPPPGFVEVFVDCGWLRGRWESGAYSFKGIPYAIPPVGQHRWQPPVDLRDAGECWHSVYDATRFRSICAQVQPLGKDGRVLGQEDCLHLSVWTPSLQPAEPLPVMVWIHGGYLHMLSGQEKGYSPTEELASQAQTVFVSLNYRLNAFGFMALEILREGSPTNTSGNYGFMDQIQVLKWIQRNIHVFGGDPGKVTLFGQSSGGTSVWTLMMSPLAKGLFHRAIDMSGSYVYNASLESAERANLVFLRKTGCKDAACLRKLNIEQILQAIPWDEYPSWAGSGMMDIPVKEHFCGPVAVVDGHVLSAPPFDTWEKHGFYNDVPFIVGTTEQESDYSPPLQNISTWTWGDYQWFVTEKLRPFGDVVLSQALRLYNSTAPCPTNDRCPEWLYTTLVSDMRVGCPNNDLARRAAEALKSPVYRYVVAYTPSRAVNSSSLFPYPSRFSVHVLDSLAFFRGFEEALGAPSKEDRAFQEVLTTYFIHFAKEGKMPVDWPEFPSYTAVLDQKLSVAQNLTAERCALWEQNGFYPYAWIN</sequence>
<dbReference type="InterPro" id="IPR050309">
    <property type="entry name" value="Type-B_Carboxylest/Lipase"/>
</dbReference>
<evidence type="ECO:0000313" key="5">
    <source>
        <dbReference type="Proteomes" id="UP001239994"/>
    </source>
</evidence>
<dbReference type="Gene3D" id="3.40.50.1820">
    <property type="entry name" value="alpha/beta hydrolase"/>
    <property type="match status" value="1"/>
</dbReference>
<keyword evidence="5" id="KW-1185">Reference proteome</keyword>
<comment type="caution">
    <text evidence="4">The sequence shown here is derived from an EMBL/GenBank/DDBJ whole genome shotgun (WGS) entry which is preliminary data.</text>
</comment>
<dbReference type="InterPro" id="IPR019826">
    <property type="entry name" value="Carboxylesterase_B_AS"/>
</dbReference>
<evidence type="ECO:0000259" key="3">
    <source>
        <dbReference type="Pfam" id="PF00135"/>
    </source>
</evidence>
<dbReference type="InterPro" id="IPR013919">
    <property type="entry name" value="Pex16"/>
</dbReference>
<dbReference type="InterPro" id="IPR002018">
    <property type="entry name" value="CarbesteraseB"/>
</dbReference>
<protein>
    <recommendedName>
        <fullName evidence="3">Carboxylesterase type B domain-containing protein</fullName>
    </recommendedName>
</protein>
<dbReference type="AlphaFoldDB" id="A0AAD8YPS7"/>
<dbReference type="PROSITE" id="PS00122">
    <property type="entry name" value="CARBOXYLESTERASE_B_1"/>
    <property type="match status" value="1"/>
</dbReference>
<reference evidence="4" key="1">
    <citation type="submission" date="2023-03" db="EMBL/GenBank/DDBJ databases">
        <title>Electrophorus voltai genome.</title>
        <authorList>
            <person name="Bian C."/>
        </authorList>
    </citation>
    <scope>NUCLEOTIDE SEQUENCE</scope>
    <source>
        <strain evidence="4">CB-2022</strain>
        <tissue evidence="4">Muscle</tissue>
    </source>
</reference>
<dbReference type="Proteomes" id="UP001239994">
    <property type="component" value="Unassembled WGS sequence"/>
</dbReference>
<comment type="similarity">
    <text evidence="1">Belongs to the type-B carboxylesterase/lipase family.</text>
</comment>